<protein>
    <submittedName>
        <fullName evidence="3">LysM domain protein</fullName>
    </submittedName>
</protein>
<dbReference type="CDD" id="cd00118">
    <property type="entry name" value="LysM"/>
    <property type="match status" value="1"/>
</dbReference>
<name>C0BW36_9FIRM</name>
<organism evidence="3 4">
    <name type="scientific">[Clostridium] hylemonae DSM 15053</name>
    <dbReference type="NCBI Taxonomy" id="553973"/>
    <lineage>
        <taxon>Bacteria</taxon>
        <taxon>Bacillati</taxon>
        <taxon>Bacillota</taxon>
        <taxon>Clostridia</taxon>
        <taxon>Lachnospirales</taxon>
        <taxon>Lachnospiraceae</taxon>
    </lineage>
</organism>
<keyword evidence="1" id="KW-0732">Signal</keyword>
<sequence>MKKLAVVVSALVLVLCMSILLGCNFADAHGSTDEAPVEHRYYKSIEIQSGDTLWGIAEEYMNEKDGSIIEYIDEVKEINGLKSDDIQDSQYLTIAYYDTAFR</sequence>
<dbReference type="PROSITE" id="PS51782">
    <property type="entry name" value="LYSM"/>
    <property type="match status" value="1"/>
</dbReference>
<keyword evidence="4" id="KW-1185">Reference proteome</keyword>
<dbReference type="HOGENOM" id="CLU_136034_1_1_9"/>
<dbReference type="AlphaFoldDB" id="C0BW36"/>
<dbReference type="InterPro" id="IPR036779">
    <property type="entry name" value="LysM_dom_sf"/>
</dbReference>
<dbReference type="Gene3D" id="3.10.350.10">
    <property type="entry name" value="LysM domain"/>
    <property type="match status" value="1"/>
</dbReference>
<comment type="caution">
    <text evidence="3">The sequence shown here is derived from an EMBL/GenBank/DDBJ whole genome shotgun (WGS) entry which is preliminary data.</text>
</comment>
<feature type="domain" description="LysM" evidence="2">
    <location>
        <begin position="43"/>
        <end position="94"/>
    </location>
</feature>
<proteinExistence type="predicted"/>
<feature type="chain" id="PRO_5002894463" evidence="1">
    <location>
        <begin position="29"/>
        <end position="102"/>
    </location>
</feature>
<dbReference type="eggNOG" id="COG1388">
    <property type="taxonomic scope" value="Bacteria"/>
</dbReference>
<dbReference type="InterPro" id="IPR018392">
    <property type="entry name" value="LysM"/>
</dbReference>
<dbReference type="Proteomes" id="UP000004893">
    <property type="component" value="Unassembled WGS sequence"/>
</dbReference>
<dbReference type="STRING" id="553973.CLOHYLEM_04065"/>
<dbReference type="EMBL" id="ABYI02000003">
    <property type="protein sequence ID" value="EEG75899.1"/>
    <property type="molecule type" value="Genomic_DNA"/>
</dbReference>
<dbReference type="Pfam" id="PF01476">
    <property type="entry name" value="LysM"/>
    <property type="match status" value="1"/>
</dbReference>
<reference evidence="3" key="2">
    <citation type="submission" date="2013-06" db="EMBL/GenBank/DDBJ databases">
        <title>Draft genome sequence of Clostridium hylemonae (DSM 15053).</title>
        <authorList>
            <person name="Sudarsanam P."/>
            <person name="Ley R."/>
            <person name="Guruge J."/>
            <person name="Turnbaugh P.J."/>
            <person name="Mahowald M."/>
            <person name="Liep D."/>
            <person name="Gordon J."/>
        </authorList>
    </citation>
    <scope>NUCLEOTIDE SEQUENCE</scope>
    <source>
        <strain evidence="3">DSM 15053</strain>
    </source>
</reference>
<accession>C0BW36</accession>
<dbReference type="PROSITE" id="PS51257">
    <property type="entry name" value="PROKAR_LIPOPROTEIN"/>
    <property type="match status" value="1"/>
</dbReference>
<evidence type="ECO:0000313" key="3">
    <source>
        <dbReference type="EMBL" id="EEG75899.1"/>
    </source>
</evidence>
<feature type="signal peptide" evidence="1">
    <location>
        <begin position="1"/>
        <end position="28"/>
    </location>
</feature>
<gene>
    <name evidence="3" type="ORF">CLOHYLEM_04065</name>
</gene>
<evidence type="ECO:0000256" key="1">
    <source>
        <dbReference type="SAM" id="SignalP"/>
    </source>
</evidence>
<reference evidence="3" key="1">
    <citation type="submission" date="2009-02" db="EMBL/GenBank/DDBJ databases">
        <authorList>
            <person name="Fulton L."/>
            <person name="Clifton S."/>
            <person name="Fulton B."/>
            <person name="Xu J."/>
            <person name="Minx P."/>
            <person name="Pepin K.H."/>
            <person name="Johnson M."/>
            <person name="Bhonagiri V."/>
            <person name="Nash W.E."/>
            <person name="Mardis E.R."/>
            <person name="Wilson R.K."/>
        </authorList>
    </citation>
    <scope>NUCLEOTIDE SEQUENCE [LARGE SCALE GENOMIC DNA]</scope>
    <source>
        <strain evidence="3">DSM 15053</strain>
    </source>
</reference>
<evidence type="ECO:0000259" key="2">
    <source>
        <dbReference type="PROSITE" id="PS51782"/>
    </source>
</evidence>
<evidence type="ECO:0000313" key="4">
    <source>
        <dbReference type="Proteomes" id="UP000004893"/>
    </source>
</evidence>